<dbReference type="Proteomes" id="UP001236723">
    <property type="component" value="Unassembled WGS sequence"/>
</dbReference>
<dbReference type="PANTHER" id="PTHR43806">
    <property type="entry name" value="PEPTIDASE S8"/>
    <property type="match status" value="1"/>
</dbReference>
<feature type="active site" description="Charge relay system" evidence="10">
    <location>
        <position position="320"/>
    </location>
</feature>
<evidence type="ECO:0000256" key="7">
    <source>
        <dbReference type="ARBA" id="ARBA00022801"/>
    </source>
</evidence>
<evidence type="ECO:0000313" key="15">
    <source>
        <dbReference type="Proteomes" id="UP001236723"/>
    </source>
</evidence>
<keyword evidence="15" id="KW-1185">Reference proteome</keyword>
<evidence type="ECO:0000256" key="5">
    <source>
        <dbReference type="ARBA" id="ARBA00022670"/>
    </source>
</evidence>
<evidence type="ECO:0000256" key="8">
    <source>
        <dbReference type="ARBA" id="ARBA00022825"/>
    </source>
</evidence>
<dbReference type="PROSITE" id="PS51892">
    <property type="entry name" value="SUBTILASE"/>
    <property type="match status" value="1"/>
</dbReference>
<evidence type="ECO:0000256" key="3">
    <source>
        <dbReference type="ARBA" id="ARBA00011073"/>
    </source>
</evidence>
<keyword evidence="12" id="KW-0732">Signal</keyword>
<dbReference type="PRINTS" id="PR00723">
    <property type="entry name" value="SUBTILISIN"/>
</dbReference>
<dbReference type="SUPFAM" id="SSF52743">
    <property type="entry name" value="Subtilisin-like"/>
    <property type="match status" value="1"/>
</dbReference>
<feature type="domain" description="Peptidase S8/S53" evidence="13">
    <location>
        <begin position="119"/>
        <end position="365"/>
    </location>
</feature>
<keyword evidence="5 10" id="KW-0645">Protease</keyword>
<evidence type="ECO:0000259" key="13">
    <source>
        <dbReference type="Pfam" id="PF00082"/>
    </source>
</evidence>
<dbReference type="Pfam" id="PF00082">
    <property type="entry name" value="Peptidase_S8"/>
    <property type="match status" value="1"/>
</dbReference>
<evidence type="ECO:0000256" key="4">
    <source>
        <dbReference type="ARBA" id="ARBA00022525"/>
    </source>
</evidence>
<dbReference type="InterPro" id="IPR000209">
    <property type="entry name" value="Peptidase_S8/S53_dom"/>
</dbReference>
<dbReference type="SUPFAM" id="SSF54897">
    <property type="entry name" value="Protease propeptides/inhibitors"/>
    <property type="match status" value="1"/>
</dbReference>
<dbReference type="InterPro" id="IPR050131">
    <property type="entry name" value="Peptidase_S8_subtilisin-like"/>
</dbReference>
<evidence type="ECO:0000256" key="2">
    <source>
        <dbReference type="ARBA" id="ARBA00004613"/>
    </source>
</evidence>
<comment type="cofactor">
    <cofactor evidence="1">
        <name>Ca(2+)</name>
        <dbReference type="ChEBI" id="CHEBI:29108"/>
    </cofactor>
</comment>
<dbReference type="InterPro" id="IPR022398">
    <property type="entry name" value="Peptidase_S8_His-AS"/>
</dbReference>
<dbReference type="Gene3D" id="3.30.70.80">
    <property type="entry name" value="Peptidase S8 propeptide/proteinase inhibitor I9"/>
    <property type="match status" value="1"/>
</dbReference>
<feature type="chain" id="PRO_5045881387" evidence="12">
    <location>
        <begin position="24"/>
        <end position="375"/>
    </location>
</feature>
<dbReference type="InterPro" id="IPR037045">
    <property type="entry name" value="S8pro/Inhibitor_I9_sf"/>
</dbReference>
<accession>A0ABU0DUV1</accession>
<dbReference type="InterPro" id="IPR023827">
    <property type="entry name" value="Peptidase_S8_Asp-AS"/>
</dbReference>
<dbReference type="PROSITE" id="PS00136">
    <property type="entry name" value="SUBTILASE_ASP"/>
    <property type="match status" value="1"/>
</dbReference>
<dbReference type="CDD" id="cd07477">
    <property type="entry name" value="Peptidases_S8_Subtilisin_subset"/>
    <property type="match status" value="1"/>
</dbReference>
<gene>
    <name evidence="14" type="ORF">J2R98_002068</name>
</gene>
<dbReference type="InterPro" id="IPR023828">
    <property type="entry name" value="Peptidase_S8_Ser-AS"/>
</dbReference>
<keyword evidence="6" id="KW-0479">Metal-binding</keyword>
<protein>
    <submittedName>
        <fullName evidence="14">Subtilisin</fullName>
        <ecNumber evidence="14">3.4.21.62</ecNumber>
    </submittedName>
</protein>
<dbReference type="GO" id="GO:0004252">
    <property type="term" value="F:serine-type endopeptidase activity"/>
    <property type="evidence" value="ECO:0007669"/>
    <property type="project" value="UniProtKB-EC"/>
</dbReference>
<keyword evidence="8 10" id="KW-0720">Serine protease</keyword>
<evidence type="ECO:0000313" key="14">
    <source>
        <dbReference type="EMBL" id="MDQ0352234.1"/>
    </source>
</evidence>
<dbReference type="EMBL" id="JAUSUP010000006">
    <property type="protein sequence ID" value="MDQ0352234.1"/>
    <property type="molecule type" value="Genomic_DNA"/>
</dbReference>
<dbReference type="Gene3D" id="3.40.50.200">
    <property type="entry name" value="Peptidase S8/S53 domain"/>
    <property type="match status" value="1"/>
</dbReference>
<organism evidence="14 15">
    <name type="scientific">Alkalibacillus filiformis</name>
    <dbReference type="NCBI Taxonomy" id="200990"/>
    <lineage>
        <taxon>Bacteria</taxon>
        <taxon>Bacillati</taxon>
        <taxon>Bacillota</taxon>
        <taxon>Bacilli</taxon>
        <taxon>Bacillales</taxon>
        <taxon>Bacillaceae</taxon>
        <taxon>Alkalibacillus</taxon>
    </lineage>
</organism>
<feature type="signal peptide" evidence="12">
    <location>
        <begin position="1"/>
        <end position="23"/>
    </location>
</feature>
<evidence type="ECO:0000256" key="9">
    <source>
        <dbReference type="ARBA" id="ARBA00022837"/>
    </source>
</evidence>
<feature type="active site" description="Charge relay system" evidence="10">
    <location>
        <position position="162"/>
    </location>
</feature>
<dbReference type="PANTHER" id="PTHR43806:SF11">
    <property type="entry name" value="CEREVISIN-RELATED"/>
    <property type="match status" value="1"/>
</dbReference>
<proteinExistence type="inferred from homology"/>
<evidence type="ECO:0000256" key="10">
    <source>
        <dbReference type="PROSITE-ProRule" id="PRU01240"/>
    </source>
</evidence>
<name>A0ABU0DUV1_9BACI</name>
<dbReference type="InterPro" id="IPR034202">
    <property type="entry name" value="Subtilisin_Carlsberg-like"/>
</dbReference>
<evidence type="ECO:0000256" key="6">
    <source>
        <dbReference type="ARBA" id="ARBA00022723"/>
    </source>
</evidence>
<comment type="similarity">
    <text evidence="3 10 11">Belongs to the peptidase S8 family.</text>
</comment>
<feature type="active site" description="Charge relay system" evidence="10">
    <location>
        <position position="128"/>
    </location>
</feature>
<dbReference type="InterPro" id="IPR036852">
    <property type="entry name" value="Peptidase_S8/S53_dom_sf"/>
</dbReference>
<keyword evidence="7 10" id="KW-0378">Hydrolase</keyword>
<evidence type="ECO:0000256" key="1">
    <source>
        <dbReference type="ARBA" id="ARBA00001913"/>
    </source>
</evidence>
<dbReference type="InterPro" id="IPR015500">
    <property type="entry name" value="Peptidase_S8_subtilisin-rel"/>
</dbReference>
<keyword evidence="4" id="KW-0964">Secreted</keyword>
<evidence type="ECO:0000256" key="12">
    <source>
        <dbReference type="SAM" id="SignalP"/>
    </source>
</evidence>
<dbReference type="PROSITE" id="PS00138">
    <property type="entry name" value="SUBTILASE_SER"/>
    <property type="match status" value="1"/>
</dbReference>
<sequence>MKKFLIVLSTILLLFIPFQHVFAAETKEEKSDYLVMFDGPAKSGILKAFGVDDEDVLHRFDLLPVYHLNLTDGQANGLQNHPHVEHVESNADAKAFSQTIPWGVPHVQGTTSQDAGYTGNGVKVAILDTGIDASHEDLNVVGGHSVFDDSDNNDPYYDGSGHGTHVAGTVAALDNNVGVLGVAPKADLYAVKVLNNSGSGSYSGIAEGLEWSIQNDMDIVNMSLGGSQSSSILEEYTDLAYEDGILVVAAAGNSGNRGGNNDSVGYPAKYDSAIAVAAVDQNNNRATFSSTGPAVELSAPGVNVLSTIPGNSYDSYNGTSMAAPHVAGVAAQVWEAKPHLSNVELRELLQQTAQNLGPSHQYGHGLVQSYDAISH</sequence>
<comment type="caution">
    <text evidence="14">The sequence shown here is derived from an EMBL/GenBank/DDBJ whole genome shotgun (WGS) entry which is preliminary data.</text>
</comment>
<dbReference type="EC" id="3.4.21.62" evidence="14"/>
<comment type="subcellular location">
    <subcellularLocation>
        <location evidence="2">Secreted</location>
    </subcellularLocation>
</comment>
<keyword evidence="9" id="KW-0106">Calcium</keyword>
<reference evidence="14 15" key="1">
    <citation type="submission" date="2023-07" db="EMBL/GenBank/DDBJ databases">
        <title>Genomic Encyclopedia of Type Strains, Phase IV (KMG-IV): sequencing the most valuable type-strain genomes for metagenomic binning, comparative biology and taxonomic classification.</title>
        <authorList>
            <person name="Goeker M."/>
        </authorList>
    </citation>
    <scope>NUCLEOTIDE SEQUENCE [LARGE SCALE GENOMIC DNA]</scope>
    <source>
        <strain evidence="14 15">DSM 15448</strain>
    </source>
</reference>
<evidence type="ECO:0000256" key="11">
    <source>
        <dbReference type="RuleBase" id="RU003355"/>
    </source>
</evidence>
<dbReference type="RefSeq" id="WP_307068633.1">
    <property type="nucleotide sequence ID" value="NZ_JAUSUP010000006.1"/>
</dbReference>
<dbReference type="PROSITE" id="PS00137">
    <property type="entry name" value="SUBTILASE_HIS"/>
    <property type="match status" value="1"/>
</dbReference>